<dbReference type="PROSITE" id="PS50893">
    <property type="entry name" value="ABC_TRANSPORTER_2"/>
    <property type="match status" value="2"/>
</dbReference>
<dbReference type="GO" id="GO:0008514">
    <property type="term" value="F:organic anion transmembrane transporter activity"/>
    <property type="evidence" value="ECO:0007669"/>
    <property type="project" value="TreeGrafter"/>
</dbReference>
<feature type="transmembrane region" description="Helical" evidence="12">
    <location>
        <begin position="148"/>
        <end position="173"/>
    </location>
</feature>
<keyword evidence="3" id="KW-0813">Transport</keyword>
<keyword evidence="5" id="KW-0677">Repeat</keyword>
<reference evidence="15" key="2">
    <citation type="submission" date="2025-09" db="UniProtKB">
        <authorList>
            <consortium name="Ensembl"/>
        </authorList>
    </citation>
    <scope>IDENTIFICATION</scope>
</reference>
<keyword evidence="16" id="KW-1185">Reference proteome</keyword>
<evidence type="ECO:0000256" key="8">
    <source>
        <dbReference type="ARBA" id="ARBA00022989"/>
    </source>
</evidence>
<dbReference type="InterPro" id="IPR017871">
    <property type="entry name" value="ABC_transporter-like_CS"/>
</dbReference>
<gene>
    <name evidence="15" type="primary">ABCC11</name>
</gene>
<feature type="transmembrane region" description="Helical" evidence="12">
    <location>
        <begin position="908"/>
        <end position="927"/>
    </location>
</feature>
<feature type="transmembrane region" description="Helical" evidence="12">
    <location>
        <begin position="217"/>
        <end position="237"/>
    </location>
</feature>
<dbReference type="PANTHER" id="PTHR24223">
    <property type="entry name" value="ATP-BINDING CASSETTE SUB-FAMILY C"/>
    <property type="match status" value="1"/>
</dbReference>
<dbReference type="SMART" id="SM00382">
    <property type="entry name" value="AAA"/>
    <property type="match status" value="2"/>
</dbReference>
<dbReference type="GO" id="GO:0005524">
    <property type="term" value="F:ATP binding"/>
    <property type="evidence" value="ECO:0007669"/>
    <property type="project" value="UniProtKB-KW"/>
</dbReference>
<feature type="transmembrane region" description="Helical" evidence="12">
    <location>
        <begin position="999"/>
        <end position="1023"/>
    </location>
</feature>
<feature type="transmembrane region" description="Helical" evidence="12">
    <location>
        <begin position="811"/>
        <end position="831"/>
    </location>
</feature>
<dbReference type="InterPro" id="IPR036640">
    <property type="entry name" value="ABC1_TM_sf"/>
</dbReference>
<dbReference type="CDD" id="cd03244">
    <property type="entry name" value="ABCC_MRP_domain2"/>
    <property type="match status" value="1"/>
</dbReference>
<feature type="domain" description="ABC transmembrane type-1" evidence="14">
    <location>
        <begin position="111"/>
        <end position="390"/>
    </location>
</feature>
<accession>A0A2K5YR25</accession>
<evidence type="ECO:0000259" key="14">
    <source>
        <dbReference type="PROSITE" id="PS50929"/>
    </source>
</evidence>
<dbReference type="InterPro" id="IPR050173">
    <property type="entry name" value="ABC_transporter_C-like"/>
</dbReference>
<comment type="similarity">
    <text evidence="2">Belongs to the ABC transporter superfamily. ABCC family. Conjugate transporter (TC 3.A.1.208) subfamily.</text>
</comment>
<dbReference type="FunFam" id="1.20.1560.10:FF:000012">
    <property type="entry name" value="ATP binding cassette subfamily C member 5"/>
    <property type="match status" value="1"/>
</dbReference>
<dbReference type="PANTHER" id="PTHR24223:SF168">
    <property type="entry name" value="ATP-BINDING CASSETTE SUB-FAMILY C MEMBER 11"/>
    <property type="match status" value="1"/>
</dbReference>
<evidence type="ECO:0000259" key="13">
    <source>
        <dbReference type="PROSITE" id="PS50893"/>
    </source>
</evidence>
<name>A0A2K5YR25_MANLE</name>
<evidence type="ECO:0000256" key="11">
    <source>
        <dbReference type="SAM" id="MobiDB-lite"/>
    </source>
</evidence>
<evidence type="ECO:0000313" key="16">
    <source>
        <dbReference type="Proteomes" id="UP000233140"/>
    </source>
</evidence>
<dbReference type="PROSITE" id="PS00211">
    <property type="entry name" value="ABC_TRANSPORTER_1"/>
    <property type="match status" value="1"/>
</dbReference>
<keyword evidence="10" id="KW-0325">Glycoprotein</keyword>
<dbReference type="GO" id="GO:0016887">
    <property type="term" value="F:ATP hydrolysis activity"/>
    <property type="evidence" value="ECO:0007669"/>
    <property type="project" value="InterPro"/>
</dbReference>
<evidence type="ECO:0000256" key="12">
    <source>
        <dbReference type="SAM" id="Phobius"/>
    </source>
</evidence>
<dbReference type="Gene3D" id="3.40.50.300">
    <property type="entry name" value="P-loop containing nucleotide triphosphate hydrolases"/>
    <property type="match status" value="3"/>
</dbReference>
<keyword evidence="6" id="KW-0547">Nucleotide-binding</keyword>
<evidence type="ECO:0000256" key="4">
    <source>
        <dbReference type="ARBA" id="ARBA00022692"/>
    </source>
</evidence>
<feature type="domain" description="ABC transmembrane type-1" evidence="14">
    <location>
        <begin position="755"/>
        <end position="1032"/>
    </location>
</feature>
<keyword evidence="9 12" id="KW-0472">Membrane</keyword>
<dbReference type="FunFam" id="3.40.50.300:FF:001958">
    <property type="entry name" value="ATP binding cassette subfamily C member 11"/>
    <property type="match status" value="1"/>
</dbReference>
<feature type="transmembrane region" description="Helical" evidence="12">
    <location>
        <begin position="326"/>
        <end position="351"/>
    </location>
</feature>
<evidence type="ECO:0000256" key="10">
    <source>
        <dbReference type="ARBA" id="ARBA00023180"/>
    </source>
</evidence>
<dbReference type="CDD" id="cd18592">
    <property type="entry name" value="ABC_6TM_MRP5_8_9_D1"/>
    <property type="match status" value="1"/>
</dbReference>
<dbReference type="GO" id="GO:0012505">
    <property type="term" value="C:endomembrane system"/>
    <property type="evidence" value="ECO:0007669"/>
    <property type="project" value="UniProtKB-SubCell"/>
</dbReference>
<sequence>MTRKRTYWVPNSSGGLVNLGIDIGDDMVSGLSYKTYTLQDGPWSQQERNPEAPGRATVPPWGKYDAALRTMIPFRPKPRLHRLWEEEVSRRGIEKASVFLVMLRFQRTRMIFDVLLGVCFCIASVLGPALIIPKILEYSEEQSGNVVLGVGLCFALFLSECLKSVSLSCSWIINQRTAIRFRAAVSSFAFEKLIQFKSLIHITSGEAIGFLTGDINYLFEGVCYGPLLLISCASLVICSISSYFIVGYTAFVAILCFLLVFPLEVFVTRMAVKAQHDTSEVSDQRIRVTSEVLTCIKLIKMYTWEKPFTKIIEDLRRKERKLLEKCGLVQSLTTVALFVIPTVATAAWILVHTSLKLKLTTSTAFSMLGSLTLLRLSVLFVPLAVKGLTNSKSAVMRFKKFFLQESPVFYVQTLQDPSKALVLEEATLSWRQTCPGIVNGALELERNGHTSEGVTRPRDALEPEEEGKSLGPELHKINLVVSKGMMLGVCGNTGSGKSSLLSAILGEMNLLEGSVGVQGSLAYVPQQAWIVSGSIRENILMGDPYDKARYLQVLHCCSLNRDLELLPFGDMTEIGERGLNLSGGQKQRIGLARAVYSDRQLYLLDDPLSAVDAHVGKHIFEECIKKTLRGKTVVLVTHQLQYLEFCDQIILLENGKICENGTHSELMQKKGKYAQLIQKMHKEAISVTLQDTAKIAEKPQVESQALATSLEESLNGNAVPEHQLTQEEEMKEGSLSWRVYHHYIQAAGGYVVSCIVFFFMMLIIFFTIFSFWWLSYWLEQGSGTNSSRESNGTTADPGNVADNPQLSFYQLVYALNTLLLICVGVCSSGIFTKVTRKASTALHNKLFNKVFRCPMSFFDTIPIGRLLNCFAGDLEELDQLLPMFSEQFMVLSLLVIAILLVISMLSPYILLMGATIMVICFIYYMMFKKAIGVFKRLENYSRSPLFSHILNSLQGLSSIHVYGKTEDFISQFKRLTDAQNNYLLLFLSSTRWVALRLEILTNLVTLAVALFVAFGISSTSYSFKAMALSIVLQLASTFQAAARTGAETEAHFVAAERMLQYMKMCISEAPLHMEGTSCPQGWPQHGEITFQDYHMKYRDNTPTVLHGINLTIHSNEVVGIVGRTGSGKSSLGMALFRLVEPMAGRILIDGVDICSIGLEDLRSKLSVIPQDPVLLSGTIKFNLDPFDRHTDQQIWDALERTLLTKAIILIDEATASIDTETDTLIQRTIREAFQGCTVLIIAHRVTTVLNCDRILVMANGKVVEFDRPEVLRKKPGSLFAALVATATSSPR</sequence>
<dbReference type="PROSITE" id="PS50929">
    <property type="entry name" value="ABC_TM1F"/>
    <property type="match status" value="2"/>
</dbReference>
<feature type="domain" description="ABC transporter" evidence="13">
    <location>
        <begin position="1088"/>
        <end position="1284"/>
    </location>
</feature>
<dbReference type="InterPro" id="IPR003593">
    <property type="entry name" value="AAA+_ATPase"/>
</dbReference>
<dbReference type="FunFam" id="1.20.1560.10:FF:000015">
    <property type="entry name" value="multidrug resistance-associated protein 5 isoform X1"/>
    <property type="match status" value="1"/>
</dbReference>
<dbReference type="GO" id="GO:0005886">
    <property type="term" value="C:plasma membrane"/>
    <property type="evidence" value="ECO:0007669"/>
    <property type="project" value="TreeGrafter"/>
</dbReference>
<evidence type="ECO:0000256" key="6">
    <source>
        <dbReference type="ARBA" id="ARBA00022741"/>
    </source>
</evidence>
<dbReference type="Pfam" id="PF00664">
    <property type="entry name" value="ABC_membrane"/>
    <property type="match status" value="2"/>
</dbReference>
<proteinExistence type="inferred from homology"/>
<evidence type="ECO:0000256" key="5">
    <source>
        <dbReference type="ARBA" id="ARBA00022737"/>
    </source>
</evidence>
<dbReference type="FunFam" id="3.40.50.300:FF:001303">
    <property type="entry name" value="ATP binding cassette subfamily C member 11"/>
    <property type="match status" value="1"/>
</dbReference>
<dbReference type="GeneTree" id="ENSGT00940000162968"/>
<feature type="compositionally biased region" description="Basic and acidic residues" evidence="11">
    <location>
        <begin position="448"/>
        <end position="461"/>
    </location>
</feature>
<feature type="transmembrane region" description="Helical" evidence="12">
    <location>
        <begin position="243"/>
        <end position="263"/>
    </location>
</feature>
<dbReference type="Gene3D" id="1.20.1560.10">
    <property type="entry name" value="ABC transporter type 1, transmembrane domain"/>
    <property type="match status" value="2"/>
</dbReference>
<dbReference type="InterPro" id="IPR011527">
    <property type="entry name" value="ABC1_TM_dom"/>
</dbReference>
<dbReference type="InterPro" id="IPR027417">
    <property type="entry name" value="P-loop_NTPase"/>
</dbReference>
<comment type="subcellular location">
    <subcellularLocation>
        <location evidence="1">Endomembrane system</location>
        <topology evidence="1">Multi-pass membrane protein</topology>
    </subcellularLocation>
</comment>
<evidence type="ECO:0000256" key="7">
    <source>
        <dbReference type="ARBA" id="ARBA00022840"/>
    </source>
</evidence>
<dbReference type="Pfam" id="PF00005">
    <property type="entry name" value="ABC_tran"/>
    <property type="match status" value="2"/>
</dbReference>
<feature type="transmembrane region" description="Helical" evidence="12">
    <location>
        <begin position="747"/>
        <end position="774"/>
    </location>
</feature>
<dbReference type="GO" id="GO:0015216">
    <property type="term" value="F:purine nucleotide transmembrane transporter activity"/>
    <property type="evidence" value="ECO:0007669"/>
    <property type="project" value="TreeGrafter"/>
</dbReference>
<dbReference type="SUPFAM" id="SSF52540">
    <property type="entry name" value="P-loop containing nucleoside triphosphate hydrolases"/>
    <property type="match status" value="2"/>
</dbReference>
<dbReference type="Proteomes" id="UP000233140">
    <property type="component" value="Unassembled WGS sequence"/>
</dbReference>
<feature type="transmembrane region" description="Helical" evidence="12">
    <location>
        <begin position="363"/>
        <end position="385"/>
    </location>
</feature>
<dbReference type="Ensembl" id="ENSMLET00000041495.1">
    <property type="protein sequence ID" value="ENSMLEP00000018015.1"/>
    <property type="gene ID" value="ENSMLEG00000033170.1"/>
</dbReference>
<keyword evidence="8 12" id="KW-1133">Transmembrane helix</keyword>
<evidence type="ECO:0000256" key="2">
    <source>
        <dbReference type="ARBA" id="ARBA00009726"/>
    </source>
</evidence>
<dbReference type="GO" id="GO:0140359">
    <property type="term" value="F:ABC-type transporter activity"/>
    <property type="evidence" value="ECO:0007669"/>
    <property type="project" value="InterPro"/>
</dbReference>
<keyword evidence="4 12" id="KW-0812">Transmembrane</keyword>
<evidence type="ECO:0000256" key="9">
    <source>
        <dbReference type="ARBA" id="ARBA00023136"/>
    </source>
</evidence>
<evidence type="ECO:0000313" key="15">
    <source>
        <dbReference type="Ensembl" id="ENSMLEP00000018015.1"/>
    </source>
</evidence>
<feature type="region of interest" description="Disordered" evidence="11">
    <location>
        <begin position="448"/>
        <end position="468"/>
    </location>
</feature>
<organism evidence="15 16">
    <name type="scientific">Mandrillus leucophaeus</name>
    <name type="common">Drill</name>
    <name type="synonym">Papio leucophaeus</name>
    <dbReference type="NCBI Taxonomy" id="9568"/>
    <lineage>
        <taxon>Eukaryota</taxon>
        <taxon>Metazoa</taxon>
        <taxon>Chordata</taxon>
        <taxon>Craniata</taxon>
        <taxon>Vertebrata</taxon>
        <taxon>Euteleostomi</taxon>
        <taxon>Mammalia</taxon>
        <taxon>Eutheria</taxon>
        <taxon>Euarchontoglires</taxon>
        <taxon>Primates</taxon>
        <taxon>Haplorrhini</taxon>
        <taxon>Catarrhini</taxon>
        <taxon>Cercopithecidae</taxon>
        <taxon>Cercopithecinae</taxon>
        <taxon>Mandrillus</taxon>
    </lineage>
</organism>
<protein>
    <submittedName>
        <fullName evidence="15">ATP binding cassette subfamily C member 11</fullName>
    </submittedName>
</protein>
<feature type="transmembrane region" description="Helical" evidence="12">
    <location>
        <begin position="110"/>
        <end position="136"/>
    </location>
</feature>
<dbReference type="FunFam" id="3.40.50.300:FF:002030">
    <property type="entry name" value="ATP-binding cassette sub-family C member 11 isoform X2"/>
    <property type="match status" value="1"/>
</dbReference>
<dbReference type="CDD" id="cd03250">
    <property type="entry name" value="ABCC_MRP_domain1"/>
    <property type="match status" value="1"/>
</dbReference>
<keyword evidence="7" id="KW-0067">ATP-binding</keyword>
<feature type="transmembrane region" description="Helical" evidence="12">
    <location>
        <begin position="884"/>
        <end position="902"/>
    </location>
</feature>
<reference evidence="15" key="1">
    <citation type="submission" date="2025-08" db="UniProtKB">
        <authorList>
            <consortium name="Ensembl"/>
        </authorList>
    </citation>
    <scope>IDENTIFICATION</scope>
</reference>
<dbReference type="CDD" id="cd18599">
    <property type="entry name" value="ABC_6TM_MRP5_8_9_D2"/>
    <property type="match status" value="1"/>
</dbReference>
<evidence type="ECO:0000256" key="1">
    <source>
        <dbReference type="ARBA" id="ARBA00004127"/>
    </source>
</evidence>
<feature type="domain" description="ABC transporter" evidence="13">
    <location>
        <begin position="455"/>
        <end position="679"/>
    </location>
</feature>
<dbReference type="InterPro" id="IPR003439">
    <property type="entry name" value="ABC_transporter-like_ATP-bd"/>
</dbReference>
<evidence type="ECO:0000256" key="3">
    <source>
        <dbReference type="ARBA" id="ARBA00022448"/>
    </source>
</evidence>
<dbReference type="SUPFAM" id="SSF90123">
    <property type="entry name" value="ABC transporter transmembrane region"/>
    <property type="match status" value="2"/>
</dbReference>